<evidence type="ECO:0000313" key="1">
    <source>
        <dbReference type="EMBL" id="KAJ3519658.1"/>
    </source>
</evidence>
<dbReference type="Proteomes" id="UP001148629">
    <property type="component" value="Unassembled WGS sequence"/>
</dbReference>
<dbReference type="EMBL" id="JANRMS010003094">
    <property type="protein sequence ID" value="KAJ3519658.1"/>
    <property type="molecule type" value="Genomic_DNA"/>
</dbReference>
<protein>
    <submittedName>
        <fullName evidence="1">Uncharacterized protein</fullName>
    </submittedName>
</protein>
<proteinExistence type="predicted"/>
<evidence type="ECO:0000313" key="2">
    <source>
        <dbReference type="Proteomes" id="UP001148629"/>
    </source>
</evidence>
<reference evidence="1" key="1">
    <citation type="submission" date="2022-08" db="EMBL/GenBank/DDBJ databases">
        <title>Genome Sequence of Fusarium decemcellulare.</title>
        <authorList>
            <person name="Buettner E."/>
        </authorList>
    </citation>
    <scope>NUCLEOTIDE SEQUENCE</scope>
    <source>
        <strain evidence="1">Babe19</strain>
    </source>
</reference>
<name>A0ACC1RLR2_9HYPO</name>
<keyword evidence="2" id="KW-1185">Reference proteome</keyword>
<comment type="caution">
    <text evidence="1">The sequence shown here is derived from an EMBL/GenBank/DDBJ whole genome shotgun (WGS) entry which is preliminary data.</text>
</comment>
<gene>
    <name evidence="1" type="ORF">NM208_g14036</name>
</gene>
<accession>A0ACC1RLR2</accession>
<sequence length="571" mass="63384">MLAANSKLPQDPYLLDFIRLSRTLPPDHIIVVDHQTGIQATITELITSVCEYRVRLGNELGTETLAAIRAGKEVFIATILPPGYDFVVAFLAILSLGAGLVPLSTKLLPEEVAYYVSQSGSRFILCDQNRLELASAAPALIATSSSIMQYMGKSPVICLASRHSPSTLSPHPEVGFDPAWIPSLEAPSLILFTSGSSGPPKGALFPRRYLHNLSCLAVDALQVTSQDIFLHSRGVHWVSGVRWSLGMMLAGARVEFCESRMSPSWWCKRIAQGGVTMCYEMPRIWMSIMLAIKKLPMETSKGHISVGDVKKGLESARLFMSGGTPAIGKVMEYWNQSLPRGRYTNLWGITELGGMVTYHDAETKSCDPCVGRLLPDVSVRFDESGQACVKSPLMFLGYVSDPERTRQALDEEGFFKTGDAVEIRHNKVYLSGRIGLDYIRFKGLKMYAADIEDKINELPYVQESAVVPVPDQEFGQRVATVIQVKSPKELPTLKQLRHDLESSLPQYKMPTIMALVDRPLLRTTTGKLAKTAIRNDYVETETSLAVHRERQHISYESGSRRTFIWDWGGMH</sequence>
<organism evidence="1 2">
    <name type="scientific">Fusarium decemcellulare</name>
    <dbReference type="NCBI Taxonomy" id="57161"/>
    <lineage>
        <taxon>Eukaryota</taxon>
        <taxon>Fungi</taxon>
        <taxon>Dikarya</taxon>
        <taxon>Ascomycota</taxon>
        <taxon>Pezizomycotina</taxon>
        <taxon>Sordariomycetes</taxon>
        <taxon>Hypocreomycetidae</taxon>
        <taxon>Hypocreales</taxon>
        <taxon>Nectriaceae</taxon>
        <taxon>Fusarium</taxon>
        <taxon>Fusarium decemcellulare species complex</taxon>
    </lineage>
</organism>